<evidence type="ECO:0000256" key="1">
    <source>
        <dbReference type="SAM" id="MobiDB-lite"/>
    </source>
</evidence>
<reference evidence="2 4" key="2">
    <citation type="journal article" date="2014" name="BMC Genomics">
        <title>An improved genome release (version Mt4.0) for the model legume Medicago truncatula.</title>
        <authorList>
            <person name="Tang H."/>
            <person name="Krishnakumar V."/>
            <person name="Bidwell S."/>
            <person name="Rosen B."/>
            <person name="Chan A."/>
            <person name="Zhou S."/>
            <person name="Gentzbittel L."/>
            <person name="Childs K.L."/>
            <person name="Yandell M."/>
            <person name="Gundlach H."/>
            <person name="Mayer K.F."/>
            <person name="Schwartz D.C."/>
            <person name="Town C.D."/>
        </authorList>
    </citation>
    <scope>GENOME REANNOTATION</scope>
    <source>
        <strain evidence="3 4">cv. Jemalong A17</strain>
    </source>
</reference>
<reference evidence="2 4" key="1">
    <citation type="journal article" date="2011" name="Nature">
        <title>The Medicago genome provides insight into the evolution of rhizobial symbioses.</title>
        <authorList>
            <person name="Young N.D."/>
            <person name="Debelle F."/>
            <person name="Oldroyd G.E."/>
            <person name="Geurts R."/>
            <person name="Cannon S.B."/>
            <person name="Udvardi M.K."/>
            <person name="Benedito V.A."/>
            <person name="Mayer K.F."/>
            <person name="Gouzy J."/>
            <person name="Schoof H."/>
            <person name="Van de Peer Y."/>
            <person name="Proost S."/>
            <person name="Cook D.R."/>
            <person name="Meyers B.C."/>
            <person name="Spannagl M."/>
            <person name="Cheung F."/>
            <person name="De Mita S."/>
            <person name="Krishnakumar V."/>
            <person name="Gundlach H."/>
            <person name="Zhou S."/>
            <person name="Mudge J."/>
            <person name="Bharti A.K."/>
            <person name="Murray J.D."/>
            <person name="Naoumkina M.A."/>
            <person name="Rosen B."/>
            <person name="Silverstein K.A."/>
            <person name="Tang H."/>
            <person name="Rombauts S."/>
            <person name="Zhao P.X."/>
            <person name="Zhou P."/>
            <person name="Barbe V."/>
            <person name="Bardou P."/>
            <person name="Bechner M."/>
            <person name="Bellec A."/>
            <person name="Berger A."/>
            <person name="Berges H."/>
            <person name="Bidwell S."/>
            <person name="Bisseling T."/>
            <person name="Choisne N."/>
            <person name="Couloux A."/>
            <person name="Denny R."/>
            <person name="Deshpande S."/>
            <person name="Dai X."/>
            <person name="Doyle J.J."/>
            <person name="Dudez A.M."/>
            <person name="Farmer A.D."/>
            <person name="Fouteau S."/>
            <person name="Franken C."/>
            <person name="Gibelin C."/>
            <person name="Gish J."/>
            <person name="Goldstein S."/>
            <person name="Gonzalez A.J."/>
            <person name="Green P.J."/>
            <person name="Hallab A."/>
            <person name="Hartog M."/>
            <person name="Hua A."/>
            <person name="Humphray S.J."/>
            <person name="Jeong D.H."/>
            <person name="Jing Y."/>
            <person name="Jocker A."/>
            <person name="Kenton S.M."/>
            <person name="Kim D.J."/>
            <person name="Klee K."/>
            <person name="Lai H."/>
            <person name="Lang C."/>
            <person name="Lin S."/>
            <person name="Macmil S.L."/>
            <person name="Magdelenat G."/>
            <person name="Matthews L."/>
            <person name="McCorrison J."/>
            <person name="Monaghan E.L."/>
            <person name="Mun J.H."/>
            <person name="Najar F.Z."/>
            <person name="Nicholson C."/>
            <person name="Noirot C."/>
            <person name="O'Bleness M."/>
            <person name="Paule C.R."/>
            <person name="Poulain J."/>
            <person name="Prion F."/>
            <person name="Qin B."/>
            <person name="Qu C."/>
            <person name="Retzel E.F."/>
            <person name="Riddle C."/>
            <person name="Sallet E."/>
            <person name="Samain S."/>
            <person name="Samson N."/>
            <person name="Sanders I."/>
            <person name="Saurat O."/>
            <person name="Scarpelli C."/>
            <person name="Schiex T."/>
            <person name="Segurens B."/>
            <person name="Severin A.J."/>
            <person name="Sherrier D.J."/>
            <person name="Shi R."/>
            <person name="Sims S."/>
            <person name="Singer S.R."/>
            <person name="Sinharoy S."/>
            <person name="Sterck L."/>
            <person name="Viollet A."/>
            <person name="Wang B.B."/>
            <person name="Wang K."/>
            <person name="Wang M."/>
            <person name="Wang X."/>
            <person name="Warfsmann J."/>
            <person name="Weissenbach J."/>
            <person name="White D.D."/>
            <person name="White J.D."/>
            <person name="Wiley G.B."/>
            <person name="Wincker P."/>
            <person name="Xing Y."/>
            <person name="Yang L."/>
            <person name="Yao Z."/>
            <person name="Ying F."/>
            <person name="Zhai J."/>
            <person name="Zhou L."/>
            <person name="Zuber A."/>
            <person name="Denarie J."/>
            <person name="Dixon R.A."/>
            <person name="May G.D."/>
            <person name="Schwartz D.C."/>
            <person name="Rogers J."/>
            <person name="Quetier F."/>
            <person name="Town C.D."/>
            <person name="Roe B.A."/>
        </authorList>
    </citation>
    <scope>NUCLEOTIDE SEQUENCE [LARGE SCALE GENOMIC DNA]</scope>
    <source>
        <strain evidence="2">A17</strain>
        <strain evidence="3 4">cv. Jemalong A17</strain>
    </source>
</reference>
<dbReference type="HOGENOM" id="CLU_901415_0_0_1"/>
<evidence type="ECO:0000313" key="4">
    <source>
        <dbReference type="Proteomes" id="UP000002051"/>
    </source>
</evidence>
<dbReference type="OrthoDB" id="4062651at2759"/>
<evidence type="ECO:0000313" key="3">
    <source>
        <dbReference type="EnsemblPlants" id="AES92319"/>
    </source>
</evidence>
<keyword evidence="4" id="KW-1185">Reference proteome</keyword>
<dbReference type="PANTHER" id="PTHR33563:SF5">
    <property type="entry name" value="USPA DOMAIN-CONTAINING PROTEIN"/>
    <property type="match status" value="1"/>
</dbReference>
<dbReference type="STRING" id="3880.G7JVG0"/>
<name>G7JVG0_MEDTR</name>
<feature type="region of interest" description="Disordered" evidence="1">
    <location>
        <begin position="223"/>
        <end position="252"/>
    </location>
</feature>
<dbReference type="PaxDb" id="3880-AES92319"/>
<dbReference type="GO" id="GO:0009073">
    <property type="term" value="P:aromatic amino acid family biosynthetic process"/>
    <property type="evidence" value="ECO:0007669"/>
    <property type="project" value="InterPro"/>
</dbReference>
<gene>
    <name evidence="3" type="primary">11446041</name>
    <name evidence="2" type="ordered locus">MTR_4g128180</name>
</gene>
<dbReference type="Proteomes" id="UP000002051">
    <property type="component" value="Chromosome 4"/>
</dbReference>
<dbReference type="eggNOG" id="KOG1187">
    <property type="taxonomic scope" value="Eukaryota"/>
</dbReference>
<dbReference type="AlphaFoldDB" id="G7JVG0"/>
<accession>G7JVG0</accession>
<sequence length="289" mass="33379">MVLQSVVVIHDASREINSKVFHWAPNGLSLNSGDNLTLVVVLHQVTAPLGYKISVDNRLAFGANQNIIEAEVAKKKEEYMKNEELAHIYKLYKSMKIGFNIEIAMGSSPKTVALKSATKLKATWLILDRKMKNDEDYFLHKLSCGISRIRSSNRIIRIRGPIDTPQQQRRSYRSSETYASSIQSHDLSTDLDLLTIDIFSNSHVNYQMYHDQGLRQKIALEENRHNEQRRDSKQKQEFKENNSKMQEHESLTSKVYQKSDRYLYSGGARNFFLGGAEKYTICEQFFKFE</sequence>
<evidence type="ECO:0000313" key="2">
    <source>
        <dbReference type="EMBL" id="AES92319.1"/>
    </source>
</evidence>
<dbReference type="EMBL" id="CM001220">
    <property type="protein sequence ID" value="AES92319.1"/>
    <property type="molecule type" value="Genomic_DNA"/>
</dbReference>
<dbReference type="GO" id="GO:0016491">
    <property type="term" value="F:oxidoreductase activity"/>
    <property type="evidence" value="ECO:0007669"/>
    <property type="project" value="InterPro"/>
</dbReference>
<proteinExistence type="predicted"/>
<dbReference type="GO" id="GO:0003856">
    <property type="term" value="F:3-dehydroquinate synthase activity"/>
    <property type="evidence" value="ECO:0007669"/>
    <property type="project" value="InterPro"/>
</dbReference>
<dbReference type="InterPro" id="IPR002812">
    <property type="entry name" value="DHQS"/>
</dbReference>
<dbReference type="EnsemblPlants" id="AES92319">
    <property type="protein sequence ID" value="AES92319"/>
    <property type="gene ID" value="MTR_4g128180"/>
</dbReference>
<dbReference type="OMA" id="LMFGANQ"/>
<dbReference type="PANTHER" id="PTHR33563">
    <property type="match status" value="1"/>
</dbReference>
<reference evidence="3" key="3">
    <citation type="submission" date="2015-04" db="UniProtKB">
        <authorList>
            <consortium name="EnsemblPlants"/>
        </authorList>
    </citation>
    <scope>IDENTIFICATION</scope>
    <source>
        <strain evidence="3">cv. Jemalong A17</strain>
    </source>
</reference>
<organism evidence="2 4">
    <name type="scientific">Medicago truncatula</name>
    <name type="common">Barrel medic</name>
    <name type="synonym">Medicago tribuloides</name>
    <dbReference type="NCBI Taxonomy" id="3880"/>
    <lineage>
        <taxon>Eukaryota</taxon>
        <taxon>Viridiplantae</taxon>
        <taxon>Streptophyta</taxon>
        <taxon>Embryophyta</taxon>
        <taxon>Tracheophyta</taxon>
        <taxon>Spermatophyta</taxon>
        <taxon>Magnoliopsida</taxon>
        <taxon>eudicotyledons</taxon>
        <taxon>Gunneridae</taxon>
        <taxon>Pentapetalae</taxon>
        <taxon>rosids</taxon>
        <taxon>fabids</taxon>
        <taxon>Fabales</taxon>
        <taxon>Fabaceae</taxon>
        <taxon>Papilionoideae</taxon>
        <taxon>50 kb inversion clade</taxon>
        <taxon>NPAAA clade</taxon>
        <taxon>Hologalegina</taxon>
        <taxon>IRL clade</taxon>
        <taxon>Trifolieae</taxon>
        <taxon>Medicago</taxon>
    </lineage>
</organism>
<protein>
    <submittedName>
        <fullName evidence="2 3">Uncharacterized protein</fullName>
    </submittedName>
</protein>